<proteinExistence type="predicted"/>
<organism evidence="1 2">
    <name type="scientific">Portunus trituberculatus</name>
    <name type="common">Swimming crab</name>
    <name type="synonym">Neptunus trituberculatus</name>
    <dbReference type="NCBI Taxonomy" id="210409"/>
    <lineage>
        <taxon>Eukaryota</taxon>
        <taxon>Metazoa</taxon>
        <taxon>Ecdysozoa</taxon>
        <taxon>Arthropoda</taxon>
        <taxon>Crustacea</taxon>
        <taxon>Multicrustacea</taxon>
        <taxon>Malacostraca</taxon>
        <taxon>Eumalacostraca</taxon>
        <taxon>Eucarida</taxon>
        <taxon>Decapoda</taxon>
        <taxon>Pleocyemata</taxon>
        <taxon>Brachyura</taxon>
        <taxon>Eubrachyura</taxon>
        <taxon>Portunoidea</taxon>
        <taxon>Portunidae</taxon>
        <taxon>Portuninae</taxon>
        <taxon>Portunus</taxon>
    </lineage>
</organism>
<sequence>MAQLWMLKGRKELSLPL</sequence>
<dbReference type="EMBL" id="VSRR010049512">
    <property type="protein sequence ID" value="MPC78842.1"/>
    <property type="molecule type" value="Genomic_DNA"/>
</dbReference>
<protein>
    <submittedName>
        <fullName evidence="1">Uncharacterized protein</fullName>
    </submittedName>
</protein>
<dbReference type="AlphaFoldDB" id="A0A5B7I541"/>
<dbReference type="Proteomes" id="UP000324222">
    <property type="component" value="Unassembled WGS sequence"/>
</dbReference>
<comment type="caution">
    <text evidence="1">The sequence shown here is derived from an EMBL/GenBank/DDBJ whole genome shotgun (WGS) entry which is preliminary data.</text>
</comment>
<evidence type="ECO:0000313" key="2">
    <source>
        <dbReference type="Proteomes" id="UP000324222"/>
    </source>
</evidence>
<name>A0A5B7I541_PORTR</name>
<accession>A0A5B7I541</accession>
<reference evidence="1 2" key="1">
    <citation type="submission" date="2019-05" db="EMBL/GenBank/DDBJ databases">
        <title>Another draft genome of Portunus trituberculatus and its Hox gene families provides insights of decapod evolution.</title>
        <authorList>
            <person name="Jeong J.-H."/>
            <person name="Song I."/>
            <person name="Kim S."/>
            <person name="Choi T."/>
            <person name="Kim D."/>
            <person name="Ryu S."/>
            <person name="Kim W."/>
        </authorList>
    </citation>
    <scope>NUCLEOTIDE SEQUENCE [LARGE SCALE GENOMIC DNA]</scope>
    <source>
        <tissue evidence="1">Muscle</tissue>
    </source>
</reference>
<gene>
    <name evidence="1" type="ORF">E2C01_073340</name>
</gene>
<evidence type="ECO:0000313" key="1">
    <source>
        <dbReference type="EMBL" id="MPC78842.1"/>
    </source>
</evidence>
<keyword evidence="2" id="KW-1185">Reference proteome</keyword>